<evidence type="ECO:0000259" key="1">
    <source>
        <dbReference type="Pfam" id="PF21688"/>
    </source>
</evidence>
<organism evidence="2 3">
    <name type="scientific">Shewanella denitrificans (strain OS217 / ATCC BAA-1090 / DSM 15013)</name>
    <dbReference type="NCBI Taxonomy" id="318161"/>
    <lineage>
        <taxon>Bacteria</taxon>
        <taxon>Pseudomonadati</taxon>
        <taxon>Pseudomonadota</taxon>
        <taxon>Gammaproteobacteria</taxon>
        <taxon>Alteromonadales</taxon>
        <taxon>Shewanellaceae</taxon>
        <taxon>Shewanella</taxon>
    </lineage>
</organism>
<evidence type="ECO:0000313" key="3">
    <source>
        <dbReference type="Proteomes" id="UP000001982"/>
    </source>
</evidence>
<feature type="domain" description="FAD-dependent protein C-terminal" evidence="1">
    <location>
        <begin position="286"/>
        <end position="481"/>
    </location>
</feature>
<dbReference type="KEGG" id="sdn:Sden_2210"/>
<dbReference type="PANTHER" id="PTHR42842">
    <property type="entry name" value="FAD/NAD(P)-BINDING OXIDOREDUCTASE"/>
    <property type="match status" value="1"/>
</dbReference>
<dbReference type="EMBL" id="CP000302">
    <property type="protein sequence ID" value="ABE55491.1"/>
    <property type="molecule type" value="Genomic_DNA"/>
</dbReference>
<dbReference type="InterPro" id="IPR036188">
    <property type="entry name" value="FAD/NAD-bd_sf"/>
</dbReference>
<dbReference type="Pfam" id="PF21688">
    <property type="entry name" value="FAD-depend_C"/>
    <property type="match status" value="1"/>
</dbReference>
<dbReference type="HOGENOM" id="CLU_028644_3_0_6"/>
<accession>Q12M35</accession>
<dbReference type="OrthoDB" id="9772594at2"/>
<dbReference type="InterPro" id="IPR049516">
    <property type="entry name" value="FAD-depend_C"/>
</dbReference>
<dbReference type="RefSeq" id="WP_011496644.1">
    <property type="nucleotide sequence ID" value="NC_007954.1"/>
</dbReference>
<gene>
    <name evidence="2" type="ordered locus">Sden_2210</name>
</gene>
<reference evidence="2 3" key="1">
    <citation type="submission" date="2006-03" db="EMBL/GenBank/DDBJ databases">
        <title>Complete sequence of Shewanella denitrificans OS217.</title>
        <authorList>
            <consortium name="US DOE Joint Genome Institute"/>
            <person name="Copeland A."/>
            <person name="Lucas S."/>
            <person name="Lapidus A."/>
            <person name="Barry K."/>
            <person name="Detter J.C."/>
            <person name="Glavina del Rio T."/>
            <person name="Hammon N."/>
            <person name="Israni S."/>
            <person name="Dalin E."/>
            <person name="Tice H."/>
            <person name="Pitluck S."/>
            <person name="Brettin T."/>
            <person name="Bruce D."/>
            <person name="Han C."/>
            <person name="Tapia R."/>
            <person name="Gilna P."/>
            <person name="Kiss H."/>
            <person name="Schmutz J."/>
            <person name="Larimer F."/>
            <person name="Land M."/>
            <person name="Hauser L."/>
            <person name="Kyrpides N."/>
            <person name="Lykidis A."/>
            <person name="Richardson P."/>
        </authorList>
    </citation>
    <scope>NUCLEOTIDE SEQUENCE [LARGE SCALE GENOMIC DNA]</scope>
    <source>
        <strain evidence="3">OS217 / ATCC BAA-1090 / DSM 15013</strain>
    </source>
</reference>
<dbReference type="Gene3D" id="3.30.70.2700">
    <property type="match status" value="1"/>
</dbReference>
<sequence length="550" mass="60066">MIRLNQVQLPLDHNEDALQDAVLQKLAISAEQLVDIHVFKRGYDARKKNLISLIYTLDVTLTNVDEAALLASLAHDHNIRVSPDTDYKYVATAPEGLTERPIVIGMGPCGLFVGLILAQMGFKPIILERGKSVHERAKDTFRFWRTSELNTESNVQFGEGGAGTFSDGKLYSQVKDPGFKGLKVKQEFVAAGAPAEIIYVSKPHIGTFKLVTMVEKMRREITRLGGEIRFETRVDEINITDRKVTGVTLRSGEVLHSKHVIAAIGHSARDTFQMLHDKGVYMQAQSFSIGFRIEHKQEMIDKDRFGINAGHPILGAADYKLVHHCKNGRSVYSFCMCPGGVVVAATSEEHAVVTNGMSQYSRSERNANSAIVVGIDPSDFDNDPLQGIALQRKLERHAYIMGGSNYDAPAQMVGDFLASGLGKPYENVEPSYKPNVKMTDLSDALPQFAIDAIREALPAFGKKIRGFDSKDAMLTGVETRTSSPVQIKRGADYQSINTKGLYPAGEGAGYAGGILSAGIDGISIAEAVALDMIKEMANPSLSASTNYLLQ</sequence>
<name>Q12M35_SHEDO</name>
<dbReference type="InterPro" id="IPR028348">
    <property type="entry name" value="FAD-binding_protein"/>
</dbReference>
<dbReference type="Proteomes" id="UP000001982">
    <property type="component" value="Chromosome"/>
</dbReference>
<dbReference type="Gene3D" id="3.50.50.60">
    <property type="entry name" value="FAD/NAD(P)-binding domain"/>
    <property type="match status" value="2"/>
</dbReference>
<dbReference type="AlphaFoldDB" id="Q12M35"/>
<evidence type="ECO:0000313" key="2">
    <source>
        <dbReference type="EMBL" id="ABE55491.1"/>
    </source>
</evidence>
<dbReference type="PIRSF" id="PIRSF038984">
    <property type="entry name" value="FAD_binding_protein"/>
    <property type="match status" value="1"/>
</dbReference>
<keyword evidence="3" id="KW-1185">Reference proteome</keyword>
<dbReference type="SUPFAM" id="SSF51905">
    <property type="entry name" value="FAD/NAD(P)-binding domain"/>
    <property type="match status" value="1"/>
</dbReference>
<protein>
    <submittedName>
        <fullName evidence="2">FAD dependent oxidoreductase</fullName>
    </submittedName>
</protein>
<proteinExistence type="predicted"/>
<dbReference type="PANTHER" id="PTHR42842:SF3">
    <property type="entry name" value="FAD_NAD(P)-BINDING OXIDOREDUCTASE FAMILY PROTEIN"/>
    <property type="match status" value="1"/>
</dbReference>
<dbReference type="eggNOG" id="COG2509">
    <property type="taxonomic scope" value="Bacteria"/>
</dbReference>